<dbReference type="KEGG" id="lgi:LOTGIDRAFT_229056"/>
<dbReference type="Proteomes" id="UP000030746">
    <property type="component" value="Unassembled WGS sequence"/>
</dbReference>
<dbReference type="EMBL" id="KB202619">
    <property type="protein sequence ID" value="ESO89141.1"/>
    <property type="molecule type" value="Genomic_DNA"/>
</dbReference>
<dbReference type="OrthoDB" id="6150479at2759"/>
<name>V4A775_LOTGI</name>
<evidence type="ECO:0000256" key="1">
    <source>
        <dbReference type="SAM" id="MobiDB-lite"/>
    </source>
</evidence>
<sequence length="623" mass="69986">MSSSDVTDIEDLLCYLDKCIEDKRQSLDKLCHSKELLFKPWPKPEEKEVKTVPPVVKEEIYTPEEKDGLNLINDLLKKAQKAIILQEKLKKKNEAAEEMGITNKSDKVIQDISNASPQDNQGQQIVSDESRSEEKINSNREACAVDKASERTPSVNEKSLKDLKNHTNATQIKNCSQTAKKPTCATKSQSSVRNADSKTHASSKPAIKISSTSTESRPTSRNSTSSTFSRFSNKQKKIPVHMTAPFKTDPTIKVPKRPSSSKQFIKPEKVVKSKYMNSVKQLSSAKTSAVPKSHTISSKSKSKPSNEIVSSTQQYNNKNSSNGMHDIQPASTDHTSSMENIPIVNIGVESNSVIDIDNLAAEVEKLVVDEIEDIPNEEKLDVPKAFNLLQDGSSLQIPGKLKKLLIKNRELRQTVLKEAVTKKVGNDSRDNFLYKIESMFDKGNDLNIQYRKLQCLNAHAKLLQLLQDVQLETVNELSTPFDVLNSKMMVEFILTTYHELEEETKQILKGGKKIVSSHQHIVVKPSTSLLSNWLPSHLATAEYQAPNELVYRSSKEIQIYSTAYFKFQWLQMQKSIMSSVKSDLLTELKKLDPSSREFIPLYRGIYSLLTCHGNFLPSAIKEA</sequence>
<keyword evidence="3" id="KW-1185">Reference proteome</keyword>
<feature type="region of interest" description="Disordered" evidence="1">
    <location>
        <begin position="113"/>
        <end position="268"/>
    </location>
</feature>
<feature type="compositionally biased region" description="Basic and acidic residues" evidence="1">
    <location>
        <begin position="128"/>
        <end position="150"/>
    </location>
</feature>
<dbReference type="RefSeq" id="XP_009060182.1">
    <property type="nucleotide sequence ID" value="XM_009061934.1"/>
</dbReference>
<proteinExistence type="predicted"/>
<evidence type="ECO:0000313" key="3">
    <source>
        <dbReference type="Proteomes" id="UP000030746"/>
    </source>
</evidence>
<dbReference type="AlphaFoldDB" id="V4A775"/>
<feature type="region of interest" description="Disordered" evidence="1">
    <location>
        <begin position="282"/>
        <end position="336"/>
    </location>
</feature>
<dbReference type="HOGENOM" id="CLU_438950_0_0_1"/>
<evidence type="ECO:0000313" key="2">
    <source>
        <dbReference type="EMBL" id="ESO89141.1"/>
    </source>
</evidence>
<dbReference type="CTD" id="20247878"/>
<accession>V4A775</accession>
<gene>
    <name evidence="2" type="ORF">LOTGIDRAFT_229056</name>
</gene>
<feature type="compositionally biased region" description="Low complexity" evidence="1">
    <location>
        <begin position="210"/>
        <end position="232"/>
    </location>
</feature>
<feature type="compositionally biased region" description="Polar residues" evidence="1">
    <location>
        <begin position="307"/>
        <end position="336"/>
    </location>
</feature>
<protein>
    <submittedName>
        <fullName evidence="2">Uncharacterized protein</fullName>
    </submittedName>
</protein>
<feature type="compositionally biased region" description="Low complexity" evidence="1">
    <location>
        <begin position="292"/>
        <end position="305"/>
    </location>
</feature>
<reference evidence="2 3" key="1">
    <citation type="journal article" date="2013" name="Nature">
        <title>Insights into bilaterian evolution from three spiralian genomes.</title>
        <authorList>
            <person name="Simakov O."/>
            <person name="Marletaz F."/>
            <person name="Cho S.J."/>
            <person name="Edsinger-Gonzales E."/>
            <person name="Havlak P."/>
            <person name="Hellsten U."/>
            <person name="Kuo D.H."/>
            <person name="Larsson T."/>
            <person name="Lv J."/>
            <person name="Arendt D."/>
            <person name="Savage R."/>
            <person name="Osoegawa K."/>
            <person name="de Jong P."/>
            <person name="Grimwood J."/>
            <person name="Chapman J.A."/>
            <person name="Shapiro H."/>
            <person name="Aerts A."/>
            <person name="Otillar R.P."/>
            <person name="Terry A.Y."/>
            <person name="Boore J.L."/>
            <person name="Grigoriev I.V."/>
            <person name="Lindberg D.R."/>
            <person name="Seaver E.C."/>
            <person name="Weisblat D.A."/>
            <person name="Putnam N.H."/>
            <person name="Rokhsar D.S."/>
        </authorList>
    </citation>
    <scope>NUCLEOTIDE SEQUENCE [LARGE SCALE GENOMIC DNA]</scope>
</reference>
<feature type="compositionally biased region" description="Polar residues" evidence="1">
    <location>
        <begin position="166"/>
        <end position="194"/>
    </location>
</feature>
<dbReference type="OMA" id="WEDVYYL"/>
<feature type="compositionally biased region" description="Polar residues" evidence="1">
    <location>
        <begin position="113"/>
        <end position="127"/>
    </location>
</feature>
<organism evidence="2 3">
    <name type="scientific">Lottia gigantea</name>
    <name type="common">Giant owl limpet</name>
    <dbReference type="NCBI Taxonomy" id="225164"/>
    <lineage>
        <taxon>Eukaryota</taxon>
        <taxon>Metazoa</taxon>
        <taxon>Spiralia</taxon>
        <taxon>Lophotrochozoa</taxon>
        <taxon>Mollusca</taxon>
        <taxon>Gastropoda</taxon>
        <taxon>Patellogastropoda</taxon>
        <taxon>Lottioidea</taxon>
        <taxon>Lottiidae</taxon>
        <taxon>Lottia</taxon>
    </lineage>
</organism>
<dbReference type="GeneID" id="20247878"/>